<dbReference type="AlphaFoldDB" id="A0A4Y7RXB5"/>
<dbReference type="EMBL" id="QFFZ01000002">
    <property type="protein sequence ID" value="TEB13359.1"/>
    <property type="molecule type" value="Genomic_DNA"/>
</dbReference>
<reference evidence="1 2" key="1">
    <citation type="journal article" date="2018" name="Environ. Microbiol.">
        <title>Novel energy conservation strategies and behaviour of Pelotomaculum schinkii driving syntrophic propionate catabolism.</title>
        <authorList>
            <person name="Hidalgo-Ahumada C.A.P."/>
            <person name="Nobu M.K."/>
            <person name="Narihiro T."/>
            <person name="Tamaki H."/>
            <person name="Liu W.T."/>
            <person name="Kamagata Y."/>
            <person name="Stams A.J.M."/>
            <person name="Imachi H."/>
            <person name="Sousa D.Z."/>
        </authorList>
    </citation>
    <scope>NUCLEOTIDE SEQUENCE [LARGE SCALE GENOMIC DNA]</scope>
    <source>
        <strain evidence="1 2">MGP</strain>
    </source>
</reference>
<dbReference type="Proteomes" id="UP000297597">
    <property type="component" value="Unassembled WGS sequence"/>
</dbReference>
<protein>
    <recommendedName>
        <fullName evidence="3">Phage late control D family protein</fullName>
    </recommendedName>
</protein>
<evidence type="ECO:0008006" key="3">
    <source>
        <dbReference type="Google" id="ProtNLM"/>
    </source>
</evidence>
<keyword evidence="2" id="KW-1185">Reference proteome</keyword>
<comment type="caution">
    <text evidence="1">The sequence shown here is derived from an EMBL/GenBank/DDBJ whole genome shotgun (WGS) entry which is preliminary data.</text>
</comment>
<proteinExistence type="predicted"/>
<gene>
    <name evidence="1" type="ORF">Pmgp_00253</name>
</gene>
<accession>A0A4Y7RXB5</accession>
<name>A0A4Y7RXB5_9FIRM</name>
<evidence type="ECO:0000313" key="2">
    <source>
        <dbReference type="Proteomes" id="UP000297597"/>
    </source>
</evidence>
<dbReference type="RefSeq" id="WP_134212153.1">
    <property type="nucleotide sequence ID" value="NZ_QFFZ01000002.1"/>
</dbReference>
<dbReference type="OrthoDB" id="9815473at2"/>
<sequence length="338" mass="37914">MQARRAHLELVYENVDITADLQPHLANWSYTDNLSGQADDLQITLEDREQLWAGDWMPEKGAKVTAKIIRENWEEDGKTDELALGQFELDEIEVGNPPSAVTIKGTSIPESSSLRGENKNKAWEKTNLSVIAGDIAGGASLELFYDTEDDPEYDRIEQTEEYDLAFLQRLCNDAGLALKVSDSQIVIFDEAKYEQQEPIDTIIRGQVRITGYSGRTTLTGMYSSCRVDYHDAEQKESIKYEFTPDNPPKTGRVLVVNERVKSVAEAERLAKKKLRDANKDGTTFSLTLVGEIKYLAGLTVNLVGWGKFDGKYIITQAGHGQQSGYETKLELRKCLEGY</sequence>
<evidence type="ECO:0000313" key="1">
    <source>
        <dbReference type="EMBL" id="TEB13359.1"/>
    </source>
</evidence>
<dbReference type="SUPFAM" id="SSF69279">
    <property type="entry name" value="Phage tail proteins"/>
    <property type="match status" value="1"/>
</dbReference>
<organism evidence="1 2">
    <name type="scientific">Pelotomaculum propionicicum</name>
    <dbReference type="NCBI Taxonomy" id="258475"/>
    <lineage>
        <taxon>Bacteria</taxon>
        <taxon>Bacillati</taxon>
        <taxon>Bacillota</taxon>
        <taxon>Clostridia</taxon>
        <taxon>Eubacteriales</taxon>
        <taxon>Desulfotomaculaceae</taxon>
        <taxon>Pelotomaculum</taxon>
    </lineage>
</organism>